<dbReference type="OrthoDB" id="5963421at2759"/>
<sequence length="94" mass="10528">MALTFLLVVMLPPGLQTSSDDPMPINMELKALSELLTEEFLGDSGIDYEKLKQPLIDYLTQYCSKLVDEDKAKGLYATHRCSQRSKGKCSAVVW</sequence>
<evidence type="ECO:0000313" key="2">
    <source>
        <dbReference type="EMBL" id="KAJ7373977.1"/>
    </source>
</evidence>
<proteinExistence type="predicted"/>
<feature type="signal peptide" evidence="1">
    <location>
        <begin position="1"/>
        <end position="17"/>
    </location>
</feature>
<keyword evidence="1" id="KW-0732">Signal</keyword>
<reference evidence="2" key="1">
    <citation type="submission" date="2023-01" db="EMBL/GenBank/DDBJ databases">
        <title>Genome assembly of the deep-sea coral Lophelia pertusa.</title>
        <authorList>
            <person name="Herrera S."/>
            <person name="Cordes E."/>
        </authorList>
    </citation>
    <scope>NUCLEOTIDE SEQUENCE</scope>
    <source>
        <strain evidence="2">USNM1676648</strain>
        <tissue evidence="2">Polyp</tissue>
    </source>
</reference>
<evidence type="ECO:0000256" key="1">
    <source>
        <dbReference type="SAM" id="SignalP"/>
    </source>
</evidence>
<dbReference type="AlphaFoldDB" id="A0A9X0CS30"/>
<name>A0A9X0CS30_9CNID</name>
<organism evidence="2 3">
    <name type="scientific">Desmophyllum pertusum</name>
    <dbReference type="NCBI Taxonomy" id="174260"/>
    <lineage>
        <taxon>Eukaryota</taxon>
        <taxon>Metazoa</taxon>
        <taxon>Cnidaria</taxon>
        <taxon>Anthozoa</taxon>
        <taxon>Hexacorallia</taxon>
        <taxon>Scleractinia</taxon>
        <taxon>Caryophylliina</taxon>
        <taxon>Caryophylliidae</taxon>
        <taxon>Desmophyllum</taxon>
    </lineage>
</organism>
<keyword evidence="3" id="KW-1185">Reference proteome</keyword>
<gene>
    <name evidence="2" type="ORF">OS493_009305</name>
</gene>
<protein>
    <submittedName>
        <fullName evidence="2">Uncharacterized protein</fullName>
    </submittedName>
</protein>
<feature type="chain" id="PRO_5040738004" evidence="1">
    <location>
        <begin position="18"/>
        <end position="94"/>
    </location>
</feature>
<dbReference type="Proteomes" id="UP001163046">
    <property type="component" value="Unassembled WGS sequence"/>
</dbReference>
<evidence type="ECO:0000313" key="3">
    <source>
        <dbReference type="Proteomes" id="UP001163046"/>
    </source>
</evidence>
<dbReference type="EMBL" id="MU826829">
    <property type="protein sequence ID" value="KAJ7373977.1"/>
    <property type="molecule type" value="Genomic_DNA"/>
</dbReference>
<comment type="caution">
    <text evidence="2">The sequence shown here is derived from an EMBL/GenBank/DDBJ whole genome shotgun (WGS) entry which is preliminary data.</text>
</comment>
<accession>A0A9X0CS30</accession>